<evidence type="ECO:0000313" key="3">
    <source>
        <dbReference type="Proteomes" id="UP000322524"/>
    </source>
</evidence>
<evidence type="ECO:0000256" key="1">
    <source>
        <dbReference type="SAM" id="Phobius"/>
    </source>
</evidence>
<dbReference type="RefSeq" id="WP_148988831.1">
    <property type="nucleotide sequence ID" value="NZ_VTEV01000005.1"/>
</dbReference>
<dbReference type="Proteomes" id="UP000322524">
    <property type="component" value="Unassembled WGS sequence"/>
</dbReference>
<name>A0A5D4SZR9_9BACI</name>
<sequence length="78" mass="8686">MYIILSIFLTIILGSVSLMMGPVAGSLLAFGIIAGILLEGLFLLKEIHKRLTKDEPDYDPVKEAYENYLKEKESKVQG</sequence>
<keyword evidence="1" id="KW-0472">Membrane</keyword>
<proteinExistence type="predicted"/>
<dbReference type="AlphaFoldDB" id="A0A5D4SZR9"/>
<keyword evidence="1" id="KW-0812">Transmembrane</keyword>
<gene>
    <name evidence="2" type="ORF">FZC76_14245</name>
</gene>
<protein>
    <submittedName>
        <fullName evidence="2">Uncharacterized protein</fullName>
    </submittedName>
</protein>
<keyword evidence="1" id="KW-1133">Transmembrane helix</keyword>
<evidence type="ECO:0000313" key="2">
    <source>
        <dbReference type="EMBL" id="TYS67722.1"/>
    </source>
</evidence>
<dbReference type="EMBL" id="VTEV01000005">
    <property type="protein sequence ID" value="TYS67722.1"/>
    <property type="molecule type" value="Genomic_DNA"/>
</dbReference>
<feature type="transmembrane region" description="Helical" evidence="1">
    <location>
        <begin position="27"/>
        <end position="44"/>
    </location>
</feature>
<organism evidence="2 3">
    <name type="scientific">Sutcliffiella horikoshii</name>
    <dbReference type="NCBI Taxonomy" id="79883"/>
    <lineage>
        <taxon>Bacteria</taxon>
        <taxon>Bacillati</taxon>
        <taxon>Bacillota</taxon>
        <taxon>Bacilli</taxon>
        <taxon>Bacillales</taxon>
        <taxon>Bacillaceae</taxon>
        <taxon>Sutcliffiella</taxon>
    </lineage>
</organism>
<comment type="caution">
    <text evidence="2">The sequence shown here is derived from an EMBL/GenBank/DDBJ whole genome shotgun (WGS) entry which is preliminary data.</text>
</comment>
<dbReference type="OrthoDB" id="2456192at2"/>
<accession>A0A5D4SZR9</accession>
<reference evidence="2 3" key="1">
    <citation type="submission" date="2019-08" db="EMBL/GenBank/DDBJ databases">
        <title>Bacillus genomes from the desert of Cuatro Cienegas, Coahuila.</title>
        <authorList>
            <person name="Olmedo-Alvarez G."/>
        </authorList>
    </citation>
    <scope>NUCLEOTIDE SEQUENCE [LARGE SCALE GENOMIC DNA]</scope>
    <source>
        <strain evidence="2 3">CH28_1T</strain>
    </source>
</reference>